<dbReference type="AlphaFoldDB" id="A0A504YHW2"/>
<comment type="caution">
    <text evidence="1">The sequence shown here is derived from an EMBL/GenBank/DDBJ whole genome shotgun (WGS) entry which is preliminary data.</text>
</comment>
<reference evidence="1 2" key="1">
    <citation type="submission" date="2019-04" db="EMBL/GenBank/DDBJ databases">
        <title>Annotation for the trematode Fasciola gigantica.</title>
        <authorList>
            <person name="Choi Y.-J."/>
        </authorList>
    </citation>
    <scope>NUCLEOTIDE SEQUENCE [LARGE SCALE GENOMIC DNA]</scope>
    <source>
        <strain evidence="1">Uganda_cow_1</strain>
    </source>
</reference>
<evidence type="ECO:0000313" key="2">
    <source>
        <dbReference type="Proteomes" id="UP000316759"/>
    </source>
</evidence>
<keyword evidence="2" id="KW-1185">Reference proteome</keyword>
<evidence type="ECO:0000313" key="1">
    <source>
        <dbReference type="EMBL" id="TPP60071.1"/>
    </source>
</evidence>
<proteinExistence type="predicted"/>
<protein>
    <submittedName>
        <fullName evidence="1">Uncharacterized protein</fullName>
    </submittedName>
</protein>
<sequence length="107" mass="11397">MHQEYEQTKPVLGVALGCVVGDDGQNSTTSDGNAEVLKYHFNWVHSVSSGDHIIRISNQATALMDDLVIYPGQIAEGKGKFGAGGAARSGGCILTSKGYRQKLWLSS</sequence>
<accession>A0A504YHW2</accession>
<gene>
    <name evidence="1" type="ORF">FGIG_11255</name>
</gene>
<name>A0A504YHW2_FASGI</name>
<organism evidence="1 2">
    <name type="scientific">Fasciola gigantica</name>
    <name type="common">Giant liver fluke</name>
    <dbReference type="NCBI Taxonomy" id="46835"/>
    <lineage>
        <taxon>Eukaryota</taxon>
        <taxon>Metazoa</taxon>
        <taxon>Spiralia</taxon>
        <taxon>Lophotrochozoa</taxon>
        <taxon>Platyhelminthes</taxon>
        <taxon>Trematoda</taxon>
        <taxon>Digenea</taxon>
        <taxon>Plagiorchiida</taxon>
        <taxon>Echinostomata</taxon>
        <taxon>Echinostomatoidea</taxon>
        <taxon>Fasciolidae</taxon>
        <taxon>Fasciola</taxon>
    </lineage>
</organism>
<dbReference type="EMBL" id="SUNJ01009878">
    <property type="protein sequence ID" value="TPP60071.1"/>
    <property type="molecule type" value="Genomic_DNA"/>
</dbReference>
<dbReference type="Proteomes" id="UP000316759">
    <property type="component" value="Unassembled WGS sequence"/>
</dbReference>